<dbReference type="Proteomes" id="UP001302126">
    <property type="component" value="Unassembled WGS sequence"/>
</dbReference>
<keyword evidence="2" id="KW-1185">Reference proteome</keyword>
<gene>
    <name evidence="1" type="ORF">QBC35DRAFT_518801</name>
</gene>
<comment type="caution">
    <text evidence="1">The sequence shown here is derived from an EMBL/GenBank/DDBJ whole genome shotgun (WGS) entry which is preliminary data.</text>
</comment>
<evidence type="ECO:0000313" key="2">
    <source>
        <dbReference type="Proteomes" id="UP001302126"/>
    </source>
</evidence>
<reference evidence="1" key="2">
    <citation type="submission" date="2023-05" db="EMBL/GenBank/DDBJ databases">
        <authorList>
            <consortium name="Lawrence Berkeley National Laboratory"/>
            <person name="Steindorff A."/>
            <person name="Hensen N."/>
            <person name="Bonometti L."/>
            <person name="Westerberg I."/>
            <person name="Brannstrom I.O."/>
            <person name="Guillou S."/>
            <person name="Cros-Aarteil S."/>
            <person name="Calhoun S."/>
            <person name="Haridas S."/>
            <person name="Kuo A."/>
            <person name="Mondo S."/>
            <person name="Pangilinan J."/>
            <person name="Riley R."/>
            <person name="Labutti K."/>
            <person name="Andreopoulos B."/>
            <person name="Lipzen A."/>
            <person name="Chen C."/>
            <person name="Yanf M."/>
            <person name="Daum C."/>
            <person name="Ng V."/>
            <person name="Clum A."/>
            <person name="Ohm R."/>
            <person name="Martin F."/>
            <person name="Silar P."/>
            <person name="Natvig D."/>
            <person name="Lalanne C."/>
            <person name="Gautier V."/>
            <person name="Ament-Velasquez S.L."/>
            <person name="Kruys A."/>
            <person name="Hutchinson M.I."/>
            <person name="Powell A.J."/>
            <person name="Barry K."/>
            <person name="Miller A.N."/>
            <person name="Grigoriev I.V."/>
            <person name="Debuchy R."/>
            <person name="Gladieux P."/>
            <person name="Thoren M.H."/>
            <person name="Johannesson H."/>
        </authorList>
    </citation>
    <scope>NUCLEOTIDE SEQUENCE</scope>
    <source>
        <strain evidence="1">PSN309</strain>
    </source>
</reference>
<protein>
    <submittedName>
        <fullName evidence="1">Uncharacterized protein</fullName>
    </submittedName>
</protein>
<accession>A0AAN7ADZ0</accession>
<evidence type="ECO:0000313" key="1">
    <source>
        <dbReference type="EMBL" id="KAK4182500.1"/>
    </source>
</evidence>
<reference evidence="1" key="1">
    <citation type="journal article" date="2023" name="Mol. Phylogenet. Evol.">
        <title>Genome-scale phylogeny and comparative genomics of the fungal order Sordariales.</title>
        <authorList>
            <person name="Hensen N."/>
            <person name="Bonometti L."/>
            <person name="Westerberg I."/>
            <person name="Brannstrom I.O."/>
            <person name="Guillou S."/>
            <person name="Cros-Aarteil S."/>
            <person name="Calhoun S."/>
            <person name="Haridas S."/>
            <person name="Kuo A."/>
            <person name="Mondo S."/>
            <person name="Pangilinan J."/>
            <person name="Riley R."/>
            <person name="LaButti K."/>
            <person name="Andreopoulos B."/>
            <person name="Lipzen A."/>
            <person name="Chen C."/>
            <person name="Yan M."/>
            <person name="Daum C."/>
            <person name="Ng V."/>
            <person name="Clum A."/>
            <person name="Steindorff A."/>
            <person name="Ohm R.A."/>
            <person name="Martin F."/>
            <person name="Silar P."/>
            <person name="Natvig D.O."/>
            <person name="Lalanne C."/>
            <person name="Gautier V."/>
            <person name="Ament-Velasquez S.L."/>
            <person name="Kruys A."/>
            <person name="Hutchinson M.I."/>
            <person name="Powell A.J."/>
            <person name="Barry K."/>
            <person name="Miller A.N."/>
            <person name="Grigoriev I.V."/>
            <person name="Debuchy R."/>
            <person name="Gladieux P."/>
            <person name="Hiltunen Thoren M."/>
            <person name="Johannesson H."/>
        </authorList>
    </citation>
    <scope>NUCLEOTIDE SEQUENCE</scope>
    <source>
        <strain evidence="1">PSN309</strain>
    </source>
</reference>
<organism evidence="1 2">
    <name type="scientific">Podospora australis</name>
    <dbReference type="NCBI Taxonomy" id="1536484"/>
    <lineage>
        <taxon>Eukaryota</taxon>
        <taxon>Fungi</taxon>
        <taxon>Dikarya</taxon>
        <taxon>Ascomycota</taxon>
        <taxon>Pezizomycotina</taxon>
        <taxon>Sordariomycetes</taxon>
        <taxon>Sordariomycetidae</taxon>
        <taxon>Sordariales</taxon>
        <taxon>Podosporaceae</taxon>
        <taxon>Podospora</taxon>
    </lineage>
</organism>
<sequence length="274" mass="30084">MKPVELVLLEEGDAIFPASSSNKKRFSQTLNRPGDAARRVLIDRGGALVLRATLVSVTHGNFTPDRDAASLLIFQFNFLAVNSSHRFTKVWITLTFDHVSGNANNRPEVWAIAPEGKLTINKSIMTKDVKQGINTGIKGQWAGVGPELGYVWEASQVKESAHATTLTGVKRLFANHGKDNGVIWGLKEDSQTKEGVPTFLRAATETDFGGRIRRLFGREKADQVDPVQLDSGTNLEELGIGSLRSDEVDLTNMKELDIQTKADVIFATLLERPT</sequence>
<name>A0AAN7ADZ0_9PEZI</name>
<dbReference type="EMBL" id="MU864650">
    <property type="protein sequence ID" value="KAK4182500.1"/>
    <property type="molecule type" value="Genomic_DNA"/>
</dbReference>
<proteinExistence type="predicted"/>
<dbReference type="AlphaFoldDB" id="A0AAN7ADZ0"/>